<dbReference type="Pfam" id="PF00595">
    <property type="entry name" value="PDZ"/>
    <property type="match status" value="1"/>
</dbReference>
<evidence type="ECO:0000313" key="8">
    <source>
        <dbReference type="Proteomes" id="UP000694402"/>
    </source>
</evidence>
<evidence type="ECO:0000256" key="3">
    <source>
        <dbReference type="ARBA" id="ARBA00022553"/>
    </source>
</evidence>
<dbReference type="SMART" id="SM00228">
    <property type="entry name" value="PDZ"/>
    <property type="match status" value="1"/>
</dbReference>
<sequence length="200" mass="21244">MGTGDYICVTVHGGAPWGFSLREGEGDAYRRLQVYQVEEGGHASLAGICEGDEVVSLNGEPCGELSLPKANALIDASVDCLQLLVKRHLAGATLCPHPPPEHHRWASGHRLGPLPSHINPGPRLLQHPRGGRCPGWTRVTSLLRPGRPQPATPWVWLTRPSPSRTSSRPSPSTCAWLPSASCSPSPQLSGSLGCPTILPG</sequence>
<name>A0AAZ3RI98_ONCTS</name>
<dbReference type="GO" id="GO:0015629">
    <property type="term" value="C:actin cytoskeleton"/>
    <property type="evidence" value="ECO:0007669"/>
    <property type="project" value="TreeGrafter"/>
</dbReference>
<protein>
    <recommendedName>
        <fullName evidence="6">PDZ domain-containing protein</fullName>
    </recommendedName>
</protein>
<evidence type="ECO:0000256" key="5">
    <source>
        <dbReference type="SAM" id="MobiDB-lite"/>
    </source>
</evidence>
<dbReference type="InterPro" id="IPR001478">
    <property type="entry name" value="PDZ"/>
</dbReference>
<evidence type="ECO:0000256" key="1">
    <source>
        <dbReference type="ARBA" id="ARBA00004496"/>
    </source>
</evidence>
<dbReference type="Ensembl" id="ENSOTST00005134424.1">
    <property type="protein sequence ID" value="ENSOTSP00005139704.1"/>
    <property type="gene ID" value="ENSOTSG00005047760.2"/>
</dbReference>
<dbReference type="GeneTree" id="ENSGT00950000183054"/>
<comment type="similarity">
    <text evidence="4">Belongs to the synaptopodin family.</text>
</comment>
<reference evidence="7" key="2">
    <citation type="submission" date="2025-08" db="UniProtKB">
        <authorList>
            <consortium name="Ensembl"/>
        </authorList>
    </citation>
    <scope>IDENTIFICATION</scope>
</reference>
<dbReference type="PANTHER" id="PTHR24217:SF9">
    <property type="entry name" value="SYNAPTOPODIN-2"/>
    <property type="match status" value="1"/>
</dbReference>
<evidence type="ECO:0000256" key="4">
    <source>
        <dbReference type="ARBA" id="ARBA00038161"/>
    </source>
</evidence>
<dbReference type="AlphaFoldDB" id="A0AAZ3RI98"/>
<keyword evidence="2" id="KW-0963">Cytoplasm</keyword>
<evidence type="ECO:0000313" key="7">
    <source>
        <dbReference type="Ensembl" id="ENSOTSP00005139704.1"/>
    </source>
</evidence>
<dbReference type="GO" id="GO:0032233">
    <property type="term" value="P:positive regulation of actin filament bundle assembly"/>
    <property type="evidence" value="ECO:0007669"/>
    <property type="project" value="TreeGrafter"/>
</dbReference>
<feature type="compositionally biased region" description="Low complexity" evidence="5">
    <location>
        <begin position="158"/>
        <end position="172"/>
    </location>
</feature>
<dbReference type="GO" id="GO:0030018">
    <property type="term" value="C:Z disc"/>
    <property type="evidence" value="ECO:0007669"/>
    <property type="project" value="TreeGrafter"/>
</dbReference>
<dbReference type="GO" id="GO:0005634">
    <property type="term" value="C:nucleus"/>
    <property type="evidence" value="ECO:0007669"/>
    <property type="project" value="TreeGrafter"/>
</dbReference>
<dbReference type="SUPFAM" id="SSF50156">
    <property type="entry name" value="PDZ domain-like"/>
    <property type="match status" value="1"/>
</dbReference>
<feature type="region of interest" description="Disordered" evidence="5">
    <location>
        <begin position="150"/>
        <end position="172"/>
    </location>
</feature>
<dbReference type="PANTHER" id="PTHR24217">
    <property type="entry name" value="PUTATIVE-RELATED"/>
    <property type="match status" value="1"/>
</dbReference>
<keyword evidence="8" id="KW-1185">Reference proteome</keyword>
<dbReference type="InterPro" id="IPR036034">
    <property type="entry name" value="PDZ_sf"/>
</dbReference>
<evidence type="ECO:0000259" key="6">
    <source>
        <dbReference type="PROSITE" id="PS50106"/>
    </source>
</evidence>
<organism evidence="7 8">
    <name type="scientific">Oncorhynchus tshawytscha</name>
    <name type="common">Chinook salmon</name>
    <name type="synonym">Salmo tshawytscha</name>
    <dbReference type="NCBI Taxonomy" id="74940"/>
    <lineage>
        <taxon>Eukaryota</taxon>
        <taxon>Metazoa</taxon>
        <taxon>Chordata</taxon>
        <taxon>Craniata</taxon>
        <taxon>Vertebrata</taxon>
        <taxon>Euteleostomi</taxon>
        <taxon>Actinopterygii</taxon>
        <taxon>Neopterygii</taxon>
        <taxon>Teleostei</taxon>
        <taxon>Protacanthopterygii</taxon>
        <taxon>Salmoniformes</taxon>
        <taxon>Salmonidae</taxon>
        <taxon>Salmoninae</taxon>
        <taxon>Oncorhynchus</taxon>
    </lineage>
</organism>
<keyword evidence="3" id="KW-0597">Phosphoprotein</keyword>
<evidence type="ECO:0000256" key="2">
    <source>
        <dbReference type="ARBA" id="ARBA00022490"/>
    </source>
</evidence>
<dbReference type="GO" id="GO:0003779">
    <property type="term" value="F:actin binding"/>
    <property type="evidence" value="ECO:0007669"/>
    <property type="project" value="TreeGrafter"/>
</dbReference>
<reference evidence="7" key="3">
    <citation type="submission" date="2025-09" db="UniProtKB">
        <authorList>
            <consortium name="Ensembl"/>
        </authorList>
    </citation>
    <scope>IDENTIFICATION</scope>
</reference>
<comment type="subcellular location">
    <subcellularLocation>
        <location evidence="1">Cytoplasm</location>
    </subcellularLocation>
</comment>
<reference evidence="8" key="1">
    <citation type="journal article" date="2018" name="PLoS ONE">
        <title>Chinook salmon (Oncorhynchus tshawytscha) genome and transcriptome.</title>
        <authorList>
            <person name="Christensen K.A."/>
            <person name="Leong J.S."/>
            <person name="Sakhrani D."/>
            <person name="Biagi C.A."/>
            <person name="Minkley D.R."/>
            <person name="Withler R.E."/>
            <person name="Rondeau E.B."/>
            <person name="Koop B.F."/>
            <person name="Devlin R.H."/>
        </authorList>
    </citation>
    <scope>NUCLEOTIDE SEQUENCE [LARGE SCALE GENOMIC DNA]</scope>
</reference>
<proteinExistence type="inferred from homology"/>
<dbReference type="Proteomes" id="UP000694402">
    <property type="component" value="Unassembled WGS sequence"/>
</dbReference>
<accession>A0AAZ3RI98</accession>
<dbReference type="PROSITE" id="PS50106">
    <property type="entry name" value="PDZ"/>
    <property type="match status" value="1"/>
</dbReference>
<dbReference type="Gene3D" id="2.30.42.10">
    <property type="match status" value="1"/>
</dbReference>
<gene>
    <name evidence="7" type="primary">SYNPO2</name>
</gene>
<dbReference type="InterPro" id="IPR051976">
    <property type="entry name" value="Synaptopodin_domain"/>
</dbReference>
<feature type="domain" description="PDZ" evidence="6">
    <location>
        <begin position="6"/>
        <end position="89"/>
    </location>
</feature>